<proteinExistence type="predicted"/>
<dbReference type="Pfam" id="PF18907">
    <property type="entry name" value="DUF5662"/>
    <property type="match status" value="1"/>
</dbReference>
<dbReference type="AlphaFoldDB" id="A0A848MC47"/>
<protein>
    <recommendedName>
        <fullName evidence="3">Catalase</fullName>
    </recommendedName>
</protein>
<dbReference type="InterPro" id="IPR043721">
    <property type="entry name" value="DUF5662"/>
</dbReference>
<comment type="caution">
    <text evidence="1">The sequence shown here is derived from an EMBL/GenBank/DDBJ whole genome shotgun (WGS) entry which is preliminary data.</text>
</comment>
<dbReference type="EMBL" id="JABBPN010000014">
    <property type="protein sequence ID" value="NMO97014.1"/>
    <property type="molecule type" value="Genomic_DNA"/>
</dbReference>
<evidence type="ECO:0008006" key="3">
    <source>
        <dbReference type="Google" id="ProtNLM"/>
    </source>
</evidence>
<name>A0A848MC47_PAELE</name>
<evidence type="ECO:0000313" key="2">
    <source>
        <dbReference type="Proteomes" id="UP000565468"/>
    </source>
</evidence>
<organism evidence="1 2">
    <name type="scientific">Paenibacillus lemnae</name>
    <dbReference type="NCBI Taxonomy" id="1330551"/>
    <lineage>
        <taxon>Bacteria</taxon>
        <taxon>Bacillati</taxon>
        <taxon>Bacillota</taxon>
        <taxon>Bacilli</taxon>
        <taxon>Bacillales</taxon>
        <taxon>Paenibacillaceae</taxon>
        <taxon>Paenibacillus</taxon>
    </lineage>
</organism>
<reference evidence="1 2" key="1">
    <citation type="submission" date="2020-04" db="EMBL/GenBank/DDBJ databases">
        <title>Paenibacillus algicola sp. nov., a novel marine bacterium producing alginate lyase.</title>
        <authorList>
            <person name="Huang H."/>
        </authorList>
    </citation>
    <scope>NUCLEOTIDE SEQUENCE [LARGE SCALE GENOMIC DNA]</scope>
    <source>
        <strain evidence="1 2">L7-75</strain>
    </source>
</reference>
<accession>A0A848MC47</accession>
<sequence length="163" mass="19998">MIGEYWRYFLYVLDHKTNVLVECWKEGLYFQGIIHDMSKFKPVEFFPYAHKFYSKRKDELTDSRWKKAWLHHQNHNKHHWEYWIVNKHTQEALPMPRKYWVEMVCDWRAFSRKWGRKVKEPQLVDRMMNSEGVILHPETRAELERFLAVRESGTNHEQAGSDD</sequence>
<gene>
    <name evidence="1" type="ORF">HII30_14705</name>
</gene>
<evidence type="ECO:0000313" key="1">
    <source>
        <dbReference type="EMBL" id="NMO97014.1"/>
    </source>
</evidence>
<dbReference type="Proteomes" id="UP000565468">
    <property type="component" value="Unassembled WGS sequence"/>
</dbReference>
<keyword evidence="2" id="KW-1185">Reference proteome</keyword>